<feature type="compositionally biased region" description="Basic and acidic residues" evidence="1">
    <location>
        <begin position="253"/>
        <end position="267"/>
    </location>
</feature>
<dbReference type="Pfam" id="PF09282">
    <property type="entry name" value="Mago-bind"/>
    <property type="match status" value="1"/>
</dbReference>
<dbReference type="SUPFAM" id="SSF101931">
    <property type="entry name" value="Pym (Within the bgcn gene intron protein, WIBG), N-terminal domain"/>
    <property type="match status" value="1"/>
</dbReference>
<dbReference type="GO" id="GO:0003723">
    <property type="term" value="F:RNA binding"/>
    <property type="evidence" value="ECO:0007669"/>
    <property type="project" value="TreeGrafter"/>
</dbReference>
<feature type="compositionally biased region" description="Low complexity" evidence="1">
    <location>
        <begin position="192"/>
        <end position="223"/>
    </location>
</feature>
<dbReference type="AlphaFoldDB" id="A0AAJ5YWW3"/>
<dbReference type="GO" id="GO:1903259">
    <property type="term" value="P:exon-exon junction complex disassembly"/>
    <property type="evidence" value="ECO:0007669"/>
    <property type="project" value="InterPro"/>
</dbReference>
<dbReference type="InterPro" id="IPR039333">
    <property type="entry name" value="PYM1"/>
</dbReference>
<dbReference type="GO" id="GO:0035145">
    <property type="term" value="C:exon-exon junction complex"/>
    <property type="evidence" value="ECO:0007669"/>
    <property type="project" value="TreeGrafter"/>
</dbReference>
<feature type="compositionally biased region" description="Basic and acidic residues" evidence="1">
    <location>
        <begin position="86"/>
        <end position="99"/>
    </location>
</feature>
<proteinExistence type="predicted"/>
<evidence type="ECO:0000313" key="4">
    <source>
        <dbReference type="Proteomes" id="UP001219567"/>
    </source>
</evidence>
<dbReference type="Proteomes" id="UP001219567">
    <property type="component" value="Chromosome 1"/>
</dbReference>
<feature type="region of interest" description="Disordered" evidence="1">
    <location>
        <begin position="1"/>
        <end position="276"/>
    </location>
</feature>
<dbReference type="EMBL" id="CP119943">
    <property type="protein sequence ID" value="WFC97914.1"/>
    <property type="molecule type" value="Genomic_DNA"/>
</dbReference>
<dbReference type="InterPro" id="IPR036348">
    <property type="entry name" value="WIBG_N_sf"/>
</dbReference>
<evidence type="ECO:0000313" key="3">
    <source>
        <dbReference type="EMBL" id="WFC97914.1"/>
    </source>
</evidence>
<gene>
    <name evidence="3" type="ORF">MYAM1_000634</name>
</gene>
<dbReference type="GO" id="GO:0005737">
    <property type="term" value="C:cytoplasm"/>
    <property type="evidence" value="ECO:0007669"/>
    <property type="project" value="TreeGrafter"/>
</dbReference>
<accession>A0AAJ5YWW3</accession>
<dbReference type="InterPro" id="IPR015362">
    <property type="entry name" value="WIBG_mago-bd"/>
</dbReference>
<organism evidence="3 4">
    <name type="scientific">Malassezia yamatoensis</name>
    <dbReference type="NCBI Taxonomy" id="253288"/>
    <lineage>
        <taxon>Eukaryota</taxon>
        <taxon>Fungi</taxon>
        <taxon>Dikarya</taxon>
        <taxon>Basidiomycota</taxon>
        <taxon>Ustilaginomycotina</taxon>
        <taxon>Malasseziomycetes</taxon>
        <taxon>Malasseziales</taxon>
        <taxon>Malasseziaceae</taxon>
        <taxon>Malassezia</taxon>
    </lineage>
</organism>
<feature type="domain" description="WIBG Mago-binding" evidence="2">
    <location>
        <begin position="25"/>
        <end position="51"/>
    </location>
</feature>
<dbReference type="PANTHER" id="PTHR22959:SF0">
    <property type="entry name" value="PARTNER OF Y14 AND MAGO"/>
    <property type="match status" value="1"/>
</dbReference>
<protein>
    <recommendedName>
        <fullName evidence="2">WIBG Mago-binding domain-containing protein</fullName>
    </recommendedName>
</protein>
<keyword evidence="4" id="KW-1185">Reference proteome</keyword>
<dbReference type="PANTHER" id="PTHR22959">
    <property type="entry name" value="PYM PROTEIN"/>
    <property type="match status" value="1"/>
</dbReference>
<dbReference type="SMART" id="SM01273">
    <property type="entry name" value="Mago-bind"/>
    <property type="match status" value="1"/>
</dbReference>
<evidence type="ECO:0000259" key="2">
    <source>
        <dbReference type="SMART" id="SM01273"/>
    </source>
</evidence>
<feature type="compositionally biased region" description="Polar residues" evidence="1">
    <location>
        <begin position="101"/>
        <end position="110"/>
    </location>
</feature>
<evidence type="ECO:0000256" key="1">
    <source>
        <dbReference type="SAM" id="MobiDB-lite"/>
    </source>
</evidence>
<reference evidence="3 4" key="1">
    <citation type="submission" date="2023-03" db="EMBL/GenBank/DDBJ databases">
        <title>Mating type loci evolution in Malassezia.</title>
        <authorList>
            <person name="Coelho M.A."/>
        </authorList>
    </citation>
    <scope>NUCLEOTIDE SEQUENCE [LARGE SCALE GENOMIC DNA]</scope>
    <source>
        <strain evidence="3 4">CBS 9725</strain>
    </source>
</reference>
<sequence>MSLRRSEAPSSSCAVPSGIVSDSGGSKIVPSSIRADGSVRKERKVRPGYTPQEDVQRFRPRGVLRQETGAQAPRSTTSRGLAGMVKEADNQRTANEKRSSQRNSIGQARATSAEIAPSWRAKEPSRVSSTDTKSDDCTSSAQRAMSKPHGDDQELSTQKPKSVWQLRRVQEQTAKSSKEKGKQKSQRAAIPAASQATEANTTNNNTPSATASTPTAKRTTRAACEPASAQKQVSAPREEPRLGAQSSPNDIQNGKETDKNREQKTEQDLDEDLALLHKDMDKLTIQKDTL</sequence>
<name>A0AAJ5YWW3_9BASI</name>